<gene>
    <name evidence="2" type="ORF">MTR67_044365</name>
</gene>
<feature type="region of interest" description="Disordered" evidence="1">
    <location>
        <begin position="56"/>
        <end position="78"/>
    </location>
</feature>
<feature type="compositionally biased region" description="Polar residues" evidence="1">
    <location>
        <begin position="56"/>
        <end position="66"/>
    </location>
</feature>
<reference evidence="2" key="1">
    <citation type="submission" date="2023-08" db="EMBL/GenBank/DDBJ databases">
        <title>A de novo genome assembly of Solanum verrucosum Schlechtendal, a Mexican diploid species geographically isolated from the other diploid A-genome species in potato relatives.</title>
        <authorList>
            <person name="Hosaka K."/>
        </authorList>
    </citation>
    <scope>NUCLEOTIDE SEQUENCE</scope>
    <source>
        <tissue evidence="2">Young leaves</tissue>
    </source>
</reference>
<accession>A0AAF0UQR7</accession>
<dbReference type="EMBL" id="CP133621">
    <property type="protein sequence ID" value="WMV50980.1"/>
    <property type="molecule type" value="Genomic_DNA"/>
</dbReference>
<proteinExistence type="predicted"/>
<evidence type="ECO:0000313" key="2">
    <source>
        <dbReference type="EMBL" id="WMV50980.1"/>
    </source>
</evidence>
<keyword evidence="3" id="KW-1185">Reference proteome</keyword>
<evidence type="ECO:0000313" key="3">
    <source>
        <dbReference type="Proteomes" id="UP001234989"/>
    </source>
</evidence>
<evidence type="ECO:0000256" key="1">
    <source>
        <dbReference type="SAM" id="MobiDB-lite"/>
    </source>
</evidence>
<name>A0AAF0UQR7_SOLVR</name>
<feature type="non-terminal residue" evidence="2">
    <location>
        <position position="1"/>
    </location>
</feature>
<sequence length="78" mass="8325">PGANLRGPEEDPNLGQASCQGSLQIALGGNRCASRPYSPKEQKSCSRCDHVANSTTSKFNSKNLQGIASRRGLAPRRK</sequence>
<dbReference type="Proteomes" id="UP001234989">
    <property type="component" value="Chromosome 10"/>
</dbReference>
<protein>
    <submittedName>
        <fullName evidence="2">Uncharacterized protein</fullName>
    </submittedName>
</protein>
<dbReference type="AlphaFoldDB" id="A0AAF0UQR7"/>
<organism evidence="2 3">
    <name type="scientific">Solanum verrucosum</name>
    <dbReference type="NCBI Taxonomy" id="315347"/>
    <lineage>
        <taxon>Eukaryota</taxon>
        <taxon>Viridiplantae</taxon>
        <taxon>Streptophyta</taxon>
        <taxon>Embryophyta</taxon>
        <taxon>Tracheophyta</taxon>
        <taxon>Spermatophyta</taxon>
        <taxon>Magnoliopsida</taxon>
        <taxon>eudicotyledons</taxon>
        <taxon>Gunneridae</taxon>
        <taxon>Pentapetalae</taxon>
        <taxon>asterids</taxon>
        <taxon>lamiids</taxon>
        <taxon>Solanales</taxon>
        <taxon>Solanaceae</taxon>
        <taxon>Solanoideae</taxon>
        <taxon>Solaneae</taxon>
        <taxon>Solanum</taxon>
    </lineage>
</organism>